<dbReference type="PANTHER" id="PTHR12961:SF0">
    <property type="entry name" value="CONSERVED OLIGOMERIC GOLGI COMPLEX SUBUNIT 2"/>
    <property type="match status" value="1"/>
</dbReference>
<dbReference type="EMBL" id="QGNW01001166">
    <property type="protein sequence ID" value="RVW52615.1"/>
    <property type="molecule type" value="Genomic_DNA"/>
</dbReference>
<dbReference type="InterPro" id="IPR024603">
    <property type="entry name" value="COG_complex_COG2_C"/>
</dbReference>
<feature type="domain" description="COG complex component COG2 C-terminal" evidence="1">
    <location>
        <begin position="415"/>
        <end position="682"/>
    </location>
</feature>
<name>A0A438EY28_VITVI</name>
<dbReference type="GO" id="GO:0015031">
    <property type="term" value="P:protein transport"/>
    <property type="evidence" value="ECO:0007669"/>
    <property type="project" value="InterPro"/>
</dbReference>
<evidence type="ECO:0000259" key="1">
    <source>
        <dbReference type="Pfam" id="PF12022"/>
    </source>
</evidence>
<evidence type="ECO:0000313" key="2">
    <source>
        <dbReference type="EMBL" id="RVW52615.1"/>
    </source>
</evidence>
<organism evidence="2 3">
    <name type="scientific">Vitis vinifera</name>
    <name type="common">Grape</name>
    <dbReference type="NCBI Taxonomy" id="29760"/>
    <lineage>
        <taxon>Eukaryota</taxon>
        <taxon>Viridiplantae</taxon>
        <taxon>Streptophyta</taxon>
        <taxon>Embryophyta</taxon>
        <taxon>Tracheophyta</taxon>
        <taxon>Spermatophyta</taxon>
        <taxon>Magnoliopsida</taxon>
        <taxon>eudicotyledons</taxon>
        <taxon>Gunneridae</taxon>
        <taxon>Pentapetalae</taxon>
        <taxon>rosids</taxon>
        <taxon>Vitales</taxon>
        <taxon>Vitaceae</taxon>
        <taxon>Viteae</taxon>
        <taxon>Vitis</taxon>
    </lineage>
</organism>
<sequence length="687" mass="76470">MVEKLIKELPSVPADWSNGDVNSMARSSLNNGISLQHAENETNLRETQSMLLERIASEMNRLKFYMAHAQRGIMVRLWKCRWWEEFNTRTSVMFMGGEPNNGWINGSGSNLQDTLYMLFSLASSRNIWVLAALKAFSGLGKGGGRQHRKNELYIGTGNLHILCSSLFFIMPVQNLPFVENMEKRIQSASLLLDASLGHCFVDALEHRDATAIYNCLRAYAAVDNTRNAEDIFRMTVVLPLIQKVIPQSGVVSGASGDELADDYQQIEQHIVKDCKFLLEIASAVKILAIMLPSNPSPASLHVHVLASPVYYAYGHVIVSHIPVSLNFIKILWCLLWCSENSGLHVFNFLANSILKEVLTAIQKGKPGAFSPGRPTEFLKNYKSSLDFLAHLEGYCPSRSAVAKFRAESVYIEFMKQWNIGVYFSLRFQEIAGSLDSALIAGSLVPVQKLPSGPGNSQDLILKQSVTLLESLRSCWREDVFILSALNGFLRLSLQLLSRYSNWLSSGLAALKTGNAGRNPGFEWATSAVPEEHFAEFMLDYLSTIFHFLIGPFSFPELGLVSLEVVKSVKVRDSILVDKVIHDINCLVTEVCGDYLEGVLQRLSSCSTEVLDLVKQSIVQAGKSLSDLLPLVMNAVIEALTEKSVEDLRQLKGITATYRMTHKPLPVRHSPYVSGVLRPVQVYSILQF</sequence>
<evidence type="ECO:0000313" key="3">
    <source>
        <dbReference type="Proteomes" id="UP000288805"/>
    </source>
</evidence>
<comment type="caution">
    <text evidence="2">The sequence shown here is derived from an EMBL/GenBank/DDBJ whole genome shotgun (WGS) entry which is preliminary data.</text>
</comment>
<dbReference type="GO" id="GO:0007030">
    <property type="term" value="P:Golgi organization"/>
    <property type="evidence" value="ECO:0007669"/>
    <property type="project" value="InterPro"/>
</dbReference>
<dbReference type="InterPro" id="IPR009316">
    <property type="entry name" value="COG2"/>
</dbReference>
<accession>A0A438EY28</accession>
<dbReference type="PANTHER" id="PTHR12961">
    <property type="entry name" value="CONSERVED OLIGOMERIC GOLGI COMPLEX COMPONENT 2"/>
    <property type="match status" value="1"/>
</dbReference>
<dbReference type="Proteomes" id="UP000288805">
    <property type="component" value="Unassembled WGS sequence"/>
</dbReference>
<dbReference type="AlphaFoldDB" id="A0A438EY28"/>
<dbReference type="Pfam" id="PF12022">
    <property type="entry name" value="COG2_C"/>
    <property type="match status" value="1"/>
</dbReference>
<gene>
    <name evidence="2" type="primary">Cog2_2</name>
    <name evidence="2" type="ORF">CK203_068878</name>
</gene>
<protein>
    <submittedName>
        <fullName evidence="2">Conserved oligomeric Golgi complex subunit 2</fullName>
    </submittedName>
</protein>
<proteinExistence type="predicted"/>
<reference evidence="2 3" key="1">
    <citation type="journal article" date="2018" name="PLoS Genet.">
        <title>Population sequencing reveals clonal diversity and ancestral inbreeding in the grapevine cultivar Chardonnay.</title>
        <authorList>
            <person name="Roach M.J."/>
            <person name="Johnson D.L."/>
            <person name="Bohlmann J."/>
            <person name="van Vuuren H.J."/>
            <person name="Jones S.J."/>
            <person name="Pretorius I.S."/>
            <person name="Schmidt S.A."/>
            <person name="Borneman A.R."/>
        </authorList>
    </citation>
    <scope>NUCLEOTIDE SEQUENCE [LARGE SCALE GENOMIC DNA]</scope>
    <source>
        <strain evidence="3">cv. Chardonnay</strain>
        <tissue evidence="2">Leaf</tissue>
    </source>
</reference>
<dbReference type="GO" id="GO:0016020">
    <property type="term" value="C:membrane"/>
    <property type="evidence" value="ECO:0007669"/>
    <property type="project" value="InterPro"/>
</dbReference>